<dbReference type="InterPro" id="IPR007543">
    <property type="entry name" value="LptD_C"/>
</dbReference>
<keyword evidence="3 4" id="KW-0998">Cell outer membrane</keyword>
<dbReference type="HAMAP" id="MF_01411">
    <property type="entry name" value="LPS_assembly_LptD"/>
    <property type="match status" value="1"/>
</dbReference>
<dbReference type="Pfam" id="PF04453">
    <property type="entry name" value="LptD"/>
    <property type="match status" value="1"/>
</dbReference>
<dbReference type="Proteomes" id="UP001222087">
    <property type="component" value="Chromosome"/>
</dbReference>
<protein>
    <recommendedName>
        <fullName evidence="4">LPS-assembly protein LptD</fullName>
    </recommendedName>
</protein>
<comment type="subunit">
    <text evidence="4">Component of the lipopolysaccharide transport and assembly complex. Interacts with LptE and LptA.</text>
</comment>
<comment type="function">
    <text evidence="4">Together with LptE, is involved in the assembly of lipopolysaccharide (LPS) at the surface of the outer membrane.</text>
</comment>
<sequence length="852" mass="96857">MYHIVSHAANSMVVEPVQACVIARDVDLNDAIRSRFAQCLGWEAQPAQTSVCRGSYQSLQITPLADADAVHISADEVSFYNEGRSILKGNVEVQQAERVVNAQTAYVYRDAKSNQVSKIELLGEVRYLEADRLMIARKATINPQDKSGKVEDVLYRFDSKRPGAILPAWGRASFIERFANQDYLLKKATYSNCAPQDRTWEIEADSITLDDSESTGVARHAKLRIYDWPVLYTPYLSFPTSKERKSGFLMPIIGTSNVGGFDYAQPYYWNIAPNYDATIIPHFYALRGLMLGGQFRYLTSKSSGTFNGRFLPGDRAFKDFINDNQLQYPILHGVSNDRWSVQVLNSTWITPNLHMGINFQNVSDDYFLQDFSSNLAVLTERQILREGDLSYTTDHWLFRGMLQSYQTLHPVNETPIANVYQRLPQLLAQGNYEDLLFNGNLSILGQFDQFKWPDDPSLKSLSVVQRQGLVKPEGPRYHLNPVLSFPQMKPWGFFTPSVEVVENYYDVNGNNYASLNDSNPLNSYGVPVIAKTVNQYNRTIPRYNLDSGLFFERQTSFFSHSLTQTLEPRLYYLYVPYSDQTPIPVYDSGYMIFNFDQLFRKNRFSGFDRIGDANQLSYAVTSRWLSDETGAERASVSIGQSRYFADRRVQLCQNAAGSCIDNPLTLGYLSPTADYSPVATRGVYHFNSAWILTGEYIYDTYTRSTNNGYLNLHYQPGANRIINFGYSYLVSGDITQVARSRVNIDPLHQLTFSYAWPLTERWSSLGGYNYNISKDYAMMTFLGIQYDSCCWAARLIGGRSFQSLTTTSERPSYNNNIYLQILLKGLGSVGNSDPASTIHTYLPTYFDSFRNS</sequence>
<reference evidence="7 8" key="1">
    <citation type="submission" date="2023-02" db="EMBL/GenBank/DDBJ databases">
        <title>Genome Sequence of L. cardiaca H63T.</title>
        <authorList>
            <person name="Lopez A.E."/>
            <person name="Cianciotto N.P."/>
        </authorList>
    </citation>
    <scope>NUCLEOTIDE SEQUENCE [LARGE SCALE GENOMIC DNA]</scope>
    <source>
        <strain evidence="7 8">H63</strain>
    </source>
</reference>
<gene>
    <name evidence="4" type="primary">lptD</name>
    <name evidence="7" type="ORF">PXX05_12200</name>
</gene>
<evidence type="ECO:0000256" key="1">
    <source>
        <dbReference type="ARBA" id="ARBA00022729"/>
    </source>
</evidence>
<proteinExistence type="inferred from homology"/>
<organism evidence="7 8">
    <name type="scientific">Legionella cardiaca</name>
    <dbReference type="NCBI Taxonomy" id="1071983"/>
    <lineage>
        <taxon>Bacteria</taxon>
        <taxon>Pseudomonadati</taxon>
        <taxon>Pseudomonadota</taxon>
        <taxon>Gammaproteobacteria</taxon>
        <taxon>Legionellales</taxon>
        <taxon>Legionellaceae</taxon>
        <taxon>Legionella</taxon>
    </lineage>
</organism>
<dbReference type="PANTHER" id="PTHR30189:SF1">
    <property type="entry name" value="LPS-ASSEMBLY PROTEIN LPTD"/>
    <property type="match status" value="1"/>
</dbReference>
<evidence type="ECO:0000259" key="5">
    <source>
        <dbReference type="Pfam" id="PF03968"/>
    </source>
</evidence>
<evidence type="ECO:0000313" key="8">
    <source>
        <dbReference type="Proteomes" id="UP001222087"/>
    </source>
</evidence>
<feature type="domain" description="LptD C-terminal" evidence="6">
    <location>
        <begin position="336"/>
        <end position="762"/>
    </location>
</feature>
<dbReference type="PANTHER" id="PTHR30189">
    <property type="entry name" value="LPS-ASSEMBLY PROTEIN"/>
    <property type="match status" value="1"/>
</dbReference>
<dbReference type="InterPro" id="IPR050218">
    <property type="entry name" value="LptD"/>
</dbReference>
<evidence type="ECO:0000256" key="3">
    <source>
        <dbReference type="ARBA" id="ARBA00023237"/>
    </source>
</evidence>
<evidence type="ECO:0000256" key="2">
    <source>
        <dbReference type="ARBA" id="ARBA00023136"/>
    </source>
</evidence>
<evidence type="ECO:0000259" key="6">
    <source>
        <dbReference type="Pfam" id="PF04453"/>
    </source>
</evidence>
<keyword evidence="1 4" id="KW-0732">Signal</keyword>
<dbReference type="InterPro" id="IPR020889">
    <property type="entry name" value="LipoPS_assembly_LptD"/>
</dbReference>
<dbReference type="EMBL" id="CP119078">
    <property type="protein sequence ID" value="WED44692.1"/>
    <property type="molecule type" value="Genomic_DNA"/>
</dbReference>
<accession>A0ABY8B017</accession>
<dbReference type="InterPro" id="IPR005653">
    <property type="entry name" value="OstA-like_N"/>
</dbReference>
<dbReference type="Gene3D" id="2.60.450.10">
    <property type="entry name" value="Lipopolysaccharide (LPS) transport protein A like domain"/>
    <property type="match status" value="1"/>
</dbReference>
<evidence type="ECO:0000313" key="7">
    <source>
        <dbReference type="EMBL" id="WED44692.1"/>
    </source>
</evidence>
<comment type="similarity">
    <text evidence="4">Belongs to the LptD family.</text>
</comment>
<dbReference type="Pfam" id="PF03968">
    <property type="entry name" value="LptD_N"/>
    <property type="match status" value="1"/>
</dbReference>
<dbReference type="RefSeq" id="WP_275090512.1">
    <property type="nucleotide sequence ID" value="NZ_CP119078.1"/>
</dbReference>
<evidence type="ECO:0000256" key="4">
    <source>
        <dbReference type="HAMAP-Rule" id="MF_01411"/>
    </source>
</evidence>
<keyword evidence="2 4" id="KW-0472">Membrane</keyword>
<comment type="caution">
    <text evidence="4">Lacks conserved residue(s) required for the propagation of feature annotation.</text>
</comment>
<keyword evidence="8" id="KW-1185">Reference proteome</keyword>
<name>A0ABY8B017_9GAMM</name>
<feature type="domain" description="Organic solvent tolerance-like N-terminal" evidence="5">
    <location>
        <begin position="71"/>
        <end position="142"/>
    </location>
</feature>
<comment type="subcellular location">
    <subcellularLocation>
        <location evidence="4">Cell outer membrane</location>
    </subcellularLocation>
</comment>